<dbReference type="GO" id="GO:0008299">
    <property type="term" value="P:isoprenoid biosynthetic process"/>
    <property type="evidence" value="ECO:0007669"/>
    <property type="project" value="UniProtKB-KW"/>
</dbReference>
<evidence type="ECO:0000313" key="9">
    <source>
        <dbReference type="Proteomes" id="UP000054783"/>
    </source>
</evidence>
<dbReference type="PANTHER" id="PTHR12001:SF69">
    <property type="entry name" value="ALL TRANS-POLYPRENYL-DIPHOSPHATE SYNTHASE PDSS1"/>
    <property type="match status" value="1"/>
</dbReference>
<dbReference type="PANTHER" id="PTHR12001">
    <property type="entry name" value="GERANYLGERANYL PYROPHOSPHATE SYNTHASE"/>
    <property type="match status" value="1"/>
</dbReference>
<dbReference type="Pfam" id="PF00348">
    <property type="entry name" value="polyprenyl_synt"/>
    <property type="match status" value="1"/>
</dbReference>
<dbReference type="SFLD" id="SFLDS00005">
    <property type="entry name" value="Isoprenoid_Synthase_Type_I"/>
    <property type="match status" value="1"/>
</dbReference>
<evidence type="ECO:0000256" key="7">
    <source>
        <dbReference type="RuleBase" id="RU004466"/>
    </source>
</evidence>
<dbReference type="GO" id="GO:0046872">
    <property type="term" value="F:metal ion binding"/>
    <property type="evidence" value="ECO:0007669"/>
    <property type="project" value="UniProtKB-KW"/>
</dbReference>
<organism evidence="8 9">
    <name type="scientific">Trichinella patagoniensis</name>
    <dbReference type="NCBI Taxonomy" id="990121"/>
    <lineage>
        <taxon>Eukaryota</taxon>
        <taxon>Metazoa</taxon>
        <taxon>Ecdysozoa</taxon>
        <taxon>Nematoda</taxon>
        <taxon>Enoplea</taxon>
        <taxon>Dorylaimia</taxon>
        <taxon>Trichinellida</taxon>
        <taxon>Trichinellidae</taxon>
        <taxon>Trichinella</taxon>
    </lineage>
</organism>
<sequence length="392" mass="44271">MWFEIPNSCVLRSCVRNLFRFYRDLNFTLPLRNSSHHCHTFQSANNTSERLYFHKLLPNQIVDKIRHLQADIYDFCATSSNKEVNSLLFRTFSTGGKMIRPILVLLMSGLCNALKNQTNSTRANKCLIYFSCITDAQYKIAMIAEMIHTASLVHDDVVDDSDRRRNIPTVNATHGYKTATFFGDIILAKATILLTSINNAEVISIVSKILDDLVKGELIQMESGSDESRLFSEYLAKCYKKTGSLFSNSLKAAAVLANCSELCVKNVYQFGRNFGLMFQLVDDLLDFCSVDSTTLGKPSRVDLQLGIVTAPVLFAAGQKLEIVKMIRRKFSRPTDVSRCMELVLNESDGIFRTRQLIEQFADQAVRCLNDFPNCQLKLALQQLCKDCATRKA</sequence>
<dbReference type="GO" id="GO:0004659">
    <property type="term" value="F:prenyltransferase activity"/>
    <property type="evidence" value="ECO:0007669"/>
    <property type="project" value="InterPro"/>
</dbReference>
<name>A0A0V0ZU89_9BILA</name>
<dbReference type="GO" id="GO:0006744">
    <property type="term" value="P:ubiquinone biosynthetic process"/>
    <property type="evidence" value="ECO:0007669"/>
    <property type="project" value="TreeGrafter"/>
</dbReference>
<dbReference type="PROSITE" id="PS00444">
    <property type="entry name" value="POLYPRENYL_SYNTHASE_2"/>
    <property type="match status" value="1"/>
</dbReference>
<dbReference type="Gene3D" id="1.10.600.10">
    <property type="entry name" value="Farnesyl Diphosphate Synthase"/>
    <property type="match status" value="1"/>
</dbReference>
<proteinExistence type="inferred from homology"/>
<dbReference type="GO" id="GO:0005739">
    <property type="term" value="C:mitochondrion"/>
    <property type="evidence" value="ECO:0007669"/>
    <property type="project" value="TreeGrafter"/>
</dbReference>
<dbReference type="SUPFAM" id="SSF48576">
    <property type="entry name" value="Terpenoid synthases"/>
    <property type="match status" value="1"/>
</dbReference>
<dbReference type="InterPro" id="IPR008949">
    <property type="entry name" value="Isoprenoid_synthase_dom_sf"/>
</dbReference>
<keyword evidence="6" id="KW-0414">Isoprene biosynthesis</keyword>
<evidence type="ECO:0000256" key="6">
    <source>
        <dbReference type="ARBA" id="ARBA00023229"/>
    </source>
</evidence>
<gene>
    <name evidence="8" type="primary">PDSS1</name>
    <name evidence="8" type="ORF">T12_9462</name>
</gene>
<comment type="cofactor">
    <cofactor evidence="1">
        <name>Mg(2+)</name>
        <dbReference type="ChEBI" id="CHEBI:18420"/>
    </cofactor>
</comment>
<dbReference type="InterPro" id="IPR033749">
    <property type="entry name" value="Polyprenyl_synt_CS"/>
</dbReference>
<dbReference type="GO" id="GO:0042811">
    <property type="term" value="P:pheromone biosynthetic process"/>
    <property type="evidence" value="ECO:0007669"/>
    <property type="project" value="UniProtKB-ARBA"/>
</dbReference>
<comment type="similarity">
    <text evidence="2 7">Belongs to the FPP/GGPP synthase family.</text>
</comment>
<dbReference type="CDD" id="cd00685">
    <property type="entry name" value="Trans_IPPS_HT"/>
    <property type="match status" value="1"/>
</dbReference>
<dbReference type="GO" id="GO:1990234">
    <property type="term" value="C:transferase complex"/>
    <property type="evidence" value="ECO:0007669"/>
    <property type="project" value="TreeGrafter"/>
</dbReference>
<evidence type="ECO:0000256" key="1">
    <source>
        <dbReference type="ARBA" id="ARBA00001946"/>
    </source>
</evidence>
<reference evidence="8 9" key="1">
    <citation type="submission" date="2015-01" db="EMBL/GenBank/DDBJ databases">
        <title>Evolution of Trichinella species and genotypes.</title>
        <authorList>
            <person name="Korhonen P.K."/>
            <person name="Edoardo P."/>
            <person name="Giuseppe L.R."/>
            <person name="Gasser R.B."/>
        </authorList>
    </citation>
    <scope>NUCLEOTIDE SEQUENCE [LARGE SCALE GENOMIC DNA]</scope>
    <source>
        <strain evidence="8">ISS2496</strain>
    </source>
</reference>
<dbReference type="InterPro" id="IPR000092">
    <property type="entry name" value="Polyprenyl_synt"/>
</dbReference>
<evidence type="ECO:0000256" key="2">
    <source>
        <dbReference type="ARBA" id="ARBA00006706"/>
    </source>
</evidence>
<evidence type="ECO:0000256" key="4">
    <source>
        <dbReference type="ARBA" id="ARBA00022723"/>
    </source>
</evidence>
<feature type="non-terminal residue" evidence="8">
    <location>
        <position position="392"/>
    </location>
</feature>
<keyword evidence="3 7" id="KW-0808">Transferase</keyword>
<dbReference type="Proteomes" id="UP000054783">
    <property type="component" value="Unassembled WGS sequence"/>
</dbReference>
<comment type="caution">
    <text evidence="8">The sequence shown here is derived from an EMBL/GenBank/DDBJ whole genome shotgun (WGS) entry which is preliminary data.</text>
</comment>
<evidence type="ECO:0000313" key="8">
    <source>
        <dbReference type="EMBL" id="KRY16047.1"/>
    </source>
</evidence>
<dbReference type="OrthoDB" id="6921389at2759"/>
<protein>
    <submittedName>
        <fullName evidence="8">Decaprenyl-diphosphate synthase subunit 1</fullName>
    </submittedName>
</protein>
<dbReference type="STRING" id="990121.A0A0V0ZU89"/>
<evidence type="ECO:0000256" key="3">
    <source>
        <dbReference type="ARBA" id="ARBA00022679"/>
    </source>
</evidence>
<keyword evidence="5" id="KW-0460">Magnesium</keyword>
<keyword evidence="4" id="KW-0479">Metal-binding</keyword>
<accession>A0A0V0ZU89</accession>
<evidence type="ECO:0000256" key="5">
    <source>
        <dbReference type="ARBA" id="ARBA00022842"/>
    </source>
</evidence>
<dbReference type="AlphaFoldDB" id="A0A0V0ZU89"/>
<keyword evidence="9" id="KW-1185">Reference proteome</keyword>
<dbReference type="EMBL" id="JYDQ01000085">
    <property type="protein sequence ID" value="KRY16047.1"/>
    <property type="molecule type" value="Genomic_DNA"/>
</dbReference>